<dbReference type="AlphaFoldDB" id="A0A518HQV6"/>
<dbReference type="Gene3D" id="3.30.420.10">
    <property type="entry name" value="Ribonuclease H-like superfamily/Ribonuclease H"/>
    <property type="match status" value="1"/>
</dbReference>
<feature type="compositionally biased region" description="Polar residues" evidence="1">
    <location>
        <begin position="179"/>
        <end position="189"/>
    </location>
</feature>
<dbReference type="OrthoDB" id="285898at2"/>
<dbReference type="SUPFAM" id="SSF53098">
    <property type="entry name" value="Ribonuclease H-like"/>
    <property type="match status" value="1"/>
</dbReference>
<dbReference type="RefSeq" id="WP_145387207.1">
    <property type="nucleotide sequence ID" value="NZ_CP037423.1"/>
</dbReference>
<reference evidence="3 4" key="1">
    <citation type="submission" date="2019-03" db="EMBL/GenBank/DDBJ databases">
        <title>Deep-cultivation of Planctomycetes and their phenomic and genomic characterization uncovers novel biology.</title>
        <authorList>
            <person name="Wiegand S."/>
            <person name="Jogler M."/>
            <person name="Boedeker C."/>
            <person name="Pinto D."/>
            <person name="Vollmers J."/>
            <person name="Rivas-Marin E."/>
            <person name="Kohn T."/>
            <person name="Peeters S.H."/>
            <person name="Heuer A."/>
            <person name="Rast P."/>
            <person name="Oberbeckmann S."/>
            <person name="Bunk B."/>
            <person name="Jeske O."/>
            <person name="Meyerdierks A."/>
            <person name="Storesund J.E."/>
            <person name="Kallscheuer N."/>
            <person name="Luecker S."/>
            <person name="Lage O.M."/>
            <person name="Pohl T."/>
            <person name="Merkel B.J."/>
            <person name="Hornburger P."/>
            <person name="Mueller R.-W."/>
            <person name="Bruemmer F."/>
            <person name="Labrenz M."/>
            <person name="Spormann A.M."/>
            <person name="Op den Camp H."/>
            <person name="Overmann J."/>
            <person name="Amann R."/>
            <person name="Jetten M.S.M."/>
            <person name="Mascher T."/>
            <person name="Medema M.H."/>
            <person name="Devos D.P."/>
            <person name="Kaster A.-K."/>
            <person name="Ovreas L."/>
            <person name="Rohde M."/>
            <person name="Galperin M.Y."/>
            <person name="Jogler C."/>
        </authorList>
    </citation>
    <scope>NUCLEOTIDE SEQUENCE [LARGE SCALE GENOMIC DNA]</scope>
    <source>
        <strain evidence="3 4">Enr13</strain>
    </source>
</reference>
<proteinExistence type="predicted"/>
<evidence type="ECO:0000313" key="3">
    <source>
        <dbReference type="EMBL" id="QDV43243.1"/>
    </source>
</evidence>
<evidence type="ECO:0000313" key="4">
    <source>
        <dbReference type="Proteomes" id="UP000319004"/>
    </source>
</evidence>
<organism evidence="3 4">
    <name type="scientific">Stieleria neptunia</name>
    <dbReference type="NCBI Taxonomy" id="2527979"/>
    <lineage>
        <taxon>Bacteria</taxon>
        <taxon>Pseudomonadati</taxon>
        <taxon>Planctomycetota</taxon>
        <taxon>Planctomycetia</taxon>
        <taxon>Pirellulales</taxon>
        <taxon>Pirellulaceae</taxon>
        <taxon>Stieleria</taxon>
    </lineage>
</organism>
<protein>
    <submittedName>
        <fullName evidence="3">Integrase core domain protein</fullName>
    </submittedName>
</protein>
<keyword evidence="4" id="KW-1185">Reference proteome</keyword>
<dbReference type="KEGG" id="snep:Enr13x_30980"/>
<dbReference type="Pfam" id="PF00665">
    <property type="entry name" value="rve"/>
    <property type="match status" value="1"/>
</dbReference>
<dbReference type="PROSITE" id="PS50994">
    <property type="entry name" value="INTEGRASE"/>
    <property type="match status" value="1"/>
</dbReference>
<accession>A0A518HQV6</accession>
<dbReference type="InterPro" id="IPR036397">
    <property type="entry name" value="RNaseH_sf"/>
</dbReference>
<evidence type="ECO:0000259" key="2">
    <source>
        <dbReference type="PROSITE" id="PS50994"/>
    </source>
</evidence>
<dbReference type="GO" id="GO:0003676">
    <property type="term" value="F:nucleic acid binding"/>
    <property type="evidence" value="ECO:0007669"/>
    <property type="project" value="InterPro"/>
</dbReference>
<sequence>MKDWGKQAILDFHQANPLEGYRRQTFMMLDGNFFALSLSSVYCVLREVGEMGRLNSKKSKKRAGFGQPSAGHDHWRVDVSYLKVYRTLYLMCSVLGGCSRSIVHWEMREKMEGTNVEVVLQRVREKCPDAKPRMNTDNGPQFFSCDFKEFIRIAGMTSVKTSPHLSAKQRKVELITVRSNATPSGQSRSDLSRMRVAL</sequence>
<feature type="domain" description="Integrase catalytic" evidence="2">
    <location>
        <begin position="64"/>
        <end position="173"/>
    </location>
</feature>
<dbReference type="InterPro" id="IPR001584">
    <property type="entry name" value="Integrase_cat-core"/>
</dbReference>
<name>A0A518HQV6_9BACT</name>
<evidence type="ECO:0000256" key="1">
    <source>
        <dbReference type="SAM" id="MobiDB-lite"/>
    </source>
</evidence>
<dbReference type="EMBL" id="CP037423">
    <property type="protein sequence ID" value="QDV43243.1"/>
    <property type="molecule type" value="Genomic_DNA"/>
</dbReference>
<gene>
    <name evidence="3" type="ORF">Enr13x_30980</name>
</gene>
<feature type="region of interest" description="Disordered" evidence="1">
    <location>
        <begin position="179"/>
        <end position="198"/>
    </location>
</feature>
<dbReference type="Proteomes" id="UP000319004">
    <property type="component" value="Chromosome"/>
</dbReference>
<dbReference type="InterPro" id="IPR012337">
    <property type="entry name" value="RNaseH-like_sf"/>
</dbReference>
<dbReference type="GO" id="GO:0015074">
    <property type="term" value="P:DNA integration"/>
    <property type="evidence" value="ECO:0007669"/>
    <property type="project" value="InterPro"/>
</dbReference>